<dbReference type="PANTHER" id="PTHR23073">
    <property type="entry name" value="26S PROTEASOME REGULATORY SUBUNIT"/>
    <property type="match status" value="1"/>
</dbReference>
<dbReference type="SMART" id="SM00382">
    <property type="entry name" value="AAA"/>
    <property type="match status" value="1"/>
</dbReference>
<evidence type="ECO:0000256" key="1">
    <source>
        <dbReference type="ARBA" id="ARBA00006914"/>
    </source>
</evidence>
<dbReference type="RefSeq" id="WP_005636785.1">
    <property type="nucleotide sequence ID" value="NZ_JGDJ01000101.1"/>
</dbReference>
<dbReference type="EMBL" id="JGDJ01000101">
    <property type="protein sequence ID" value="EXZ31005.1"/>
    <property type="molecule type" value="Genomic_DNA"/>
</dbReference>
<comment type="caution">
    <text evidence="5">The sequence shown here is derived from an EMBL/GenBank/DDBJ whole genome shotgun (WGS) entry which is preliminary data.</text>
</comment>
<dbReference type="InterPro" id="IPR050221">
    <property type="entry name" value="26S_Proteasome_ATPase"/>
</dbReference>
<gene>
    <name evidence="5" type="ORF">M136_5225</name>
</gene>
<reference evidence="5 6" key="1">
    <citation type="submission" date="2014-02" db="EMBL/GenBank/DDBJ databases">
        <authorList>
            <person name="Sears C."/>
            <person name="Carroll K."/>
            <person name="Sack B.R."/>
            <person name="Qadri F."/>
            <person name="Myers L.L."/>
            <person name="Chung G.-T."/>
            <person name="Escheverria P."/>
            <person name="Fraser C.M."/>
            <person name="Sadzewicz L."/>
            <person name="Shefchek K.A."/>
            <person name="Tallon L."/>
            <person name="Das S.P."/>
            <person name="Daugherty S."/>
            <person name="Mongodin E.F."/>
        </authorList>
    </citation>
    <scope>NUCLEOTIDE SEQUENCE [LARGE SCALE GENOMIC DNA]</scope>
    <source>
        <strain evidence="5 6">S36L11</strain>
    </source>
</reference>
<evidence type="ECO:0000313" key="5">
    <source>
        <dbReference type="EMBL" id="EXZ31005.1"/>
    </source>
</evidence>
<comment type="similarity">
    <text evidence="1">Belongs to the AAA ATPase family.</text>
</comment>
<dbReference type="Gene3D" id="3.40.50.300">
    <property type="entry name" value="P-loop containing nucleotide triphosphate hydrolases"/>
    <property type="match status" value="1"/>
</dbReference>
<evidence type="ECO:0000259" key="4">
    <source>
        <dbReference type="SMART" id="SM00382"/>
    </source>
</evidence>
<dbReference type="Proteomes" id="UP000022082">
    <property type="component" value="Unassembled WGS sequence"/>
</dbReference>
<dbReference type="InterPro" id="IPR003959">
    <property type="entry name" value="ATPase_AAA_core"/>
</dbReference>
<organism evidence="5 6">
    <name type="scientific">Bacteroides fragilis str. S36L11</name>
    <dbReference type="NCBI Taxonomy" id="1339327"/>
    <lineage>
        <taxon>Bacteria</taxon>
        <taxon>Pseudomonadati</taxon>
        <taxon>Bacteroidota</taxon>
        <taxon>Bacteroidia</taxon>
        <taxon>Bacteroidales</taxon>
        <taxon>Bacteroidaceae</taxon>
        <taxon>Bacteroides</taxon>
    </lineage>
</organism>
<accession>A0A015XA70</accession>
<dbReference type="Pfam" id="PF00004">
    <property type="entry name" value="AAA"/>
    <property type="match status" value="1"/>
</dbReference>
<keyword evidence="2" id="KW-0547">Nucleotide-binding</keyword>
<dbReference type="GO" id="GO:0005524">
    <property type="term" value="F:ATP binding"/>
    <property type="evidence" value="ECO:0007669"/>
    <property type="project" value="UniProtKB-KW"/>
</dbReference>
<keyword evidence="3" id="KW-0067">ATP-binding</keyword>
<protein>
    <submittedName>
        <fullName evidence="5">ATPase associated with various cellular activities family protein</fullName>
    </submittedName>
</protein>
<name>A0A015XA70_BACFG</name>
<dbReference type="CDD" id="cd19481">
    <property type="entry name" value="RecA-like_protease"/>
    <property type="match status" value="1"/>
</dbReference>
<dbReference type="PATRIC" id="fig|1339327.3.peg.454"/>
<sequence length="319" mass="36614">MANADQILSLIRNHLNNDDAQFRKVALQISAVEAKNGHAVLARTIQELLSQRKTSFSALKLIPRNKDVDDLLLQVETYDCLKNMVTDKALKEKIERVIKEFTKREELRKYGLANRRKLLLYGVPGTGKTMTAGVLAKELNLPLFIVRTEKVVTKFMGETGQKLSRIFDFIDEVPAVYLFDEFDAIGAQRGMENEVGEQRRILNTFLQLLERDSSDSFIIAATNAIDSIDKAMFRRFDDVIEYRLPDSRQRIHLLREYLYAAKELDYSMAAPLFEGMSHAEIKMVCSDIFKESLLNDVPMNIELVKMVVDKRNQLCREIS</sequence>
<feature type="domain" description="AAA+ ATPase" evidence="4">
    <location>
        <begin position="114"/>
        <end position="246"/>
    </location>
</feature>
<evidence type="ECO:0000313" key="6">
    <source>
        <dbReference type="Proteomes" id="UP000022082"/>
    </source>
</evidence>
<evidence type="ECO:0000256" key="2">
    <source>
        <dbReference type="ARBA" id="ARBA00022741"/>
    </source>
</evidence>
<dbReference type="AlphaFoldDB" id="A0A015XA70"/>
<proteinExistence type="inferred from homology"/>
<evidence type="ECO:0000256" key="3">
    <source>
        <dbReference type="ARBA" id="ARBA00022840"/>
    </source>
</evidence>
<dbReference type="GO" id="GO:0016887">
    <property type="term" value="F:ATP hydrolysis activity"/>
    <property type="evidence" value="ECO:0007669"/>
    <property type="project" value="InterPro"/>
</dbReference>
<dbReference type="InterPro" id="IPR003593">
    <property type="entry name" value="AAA+_ATPase"/>
</dbReference>
<dbReference type="InterPro" id="IPR027417">
    <property type="entry name" value="P-loop_NTPase"/>
</dbReference>
<dbReference type="SUPFAM" id="SSF52540">
    <property type="entry name" value="P-loop containing nucleoside triphosphate hydrolases"/>
    <property type="match status" value="1"/>
</dbReference>
<dbReference type="GeneID" id="5302470"/>